<dbReference type="Gene3D" id="3.30.40.10">
    <property type="entry name" value="Zinc/RING finger domain, C3HC4 (zinc finger)"/>
    <property type="match status" value="2"/>
</dbReference>
<dbReference type="PANTHER" id="PTHR46174">
    <property type="entry name" value="CXXC-TYPE ZINC FINGER PROTEIN 1"/>
    <property type="match status" value="1"/>
</dbReference>
<proteinExistence type="predicted"/>
<dbReference type="PROSITE" id="PS01359">
    <property type="entry name" value="ZF_PHD_1"/>
    <property type="match status" value="1"/>
</dbReference>
<feature type="compositionally biased region" description="Polar residues" evidence="7">
    <location>
        <begin position="397"/>
        <end position="408"/>
    </location>
</feature>
<dbReference type="AlphaFoldDB" id="A0A2J7QD47"/>
<dbReference type="PROSITE" id="PS50016">
    <property type="entry name" value="ZF_PHD_2"/>
    <property type="match status" value="2"/>
</dbReference>
<dbReference type="InterPro" id="IPR019786">
    <property type="entry name" value="Zinc_finger_PHD-type_CS"/>
</dbReference>
<keyword evidence="10" id="KW-1185">Reference proteome</keyword>
<keyword evidence="2" id="KW-0479">Metal-binding</keyword>
<evidence type="ECO:0000256" key="5">
    <source>
        <dbReference type="ARBA" id="ARBA00023242"/>
    </source>
</evidence>
<evidence type="ECO:0000256" key="3">
    <source>
        <dbReference type="ARBA" id="ARBA00022771"/>
    </source>
</evidence>
<dbReference type="EMBL" id="NEVH01015827">
    <property type="protein sequence ID" value="PNF26511.1"/>
    <property type="molecule type" value="Genomic_DNA"/>
</dbReference>
<comment type="caution">
    <text evidence="9">The sequence shown here is derived from an EMBL/GenBank/DDBJ whole genome shotgun (WGS) entry which is preliminary data.</text>
</comment>
<dbReference type="CDD" id="cd15606">
    <property type="entry name" value="PHD2_KDM5A"/>
    <property type="match status" value="1"/>
</dbReference>
<dbReference type="GO" id="GO:0008270">
    <property type="term" value="F:zinc ion binding"/>
    <property type="evidence" value="ECO:0007669"/>
    <property type="project" value="UniProtKB-KW"/>
</dbReference>
<dbReference type="InterPro" id="IPR047970">
    <property type="entry name" value="KDM5A_PHD2"/>
</dbReference>
<reference evidence="9 10" key="1">
    <citation type="submission" date="2017-12" db="EMBL/GenBank/DDBJ databases">
        <title>Hemimetabolous genomes reveal molecular basis of termite eusociality.</title>
        <authorList>
            <person name="Harrison M.C."/>
            <person name="Jongepier E."/>
            <person name="Robertson H.M."/>
            <person name="Arning N."/>
            <person name="Bitard-Feildel T."/>
            <person name="Chao H."/>
            <person name="Childers C.P."/>
            <person name="Dinh H."/>
            <person name="Doddapaneni H."/>
            <person name="Dugan S."/>
            <person name="Gowin J."/>
            <person name="Greiner C."/>
            <person name="Han Y."/>
            <person name="Hu H."/>
            <person name="Hughes D.S.T."/>
            <person name="Huylmans A.-K."/>
            <person name="Kemena C."/>
            <person name="Kremer L.P.M."/>
            <person name="Lee S.L."/>
            <person name="Lopez-Ezquerra A."/>
            <person name="Mallet L."/>
            <person name="Monroy-Kuhn J.M."/>
            <person name="Moser A."/>
            <person name="Murali S.C."/>
            <person name="Muzny D.M."/>
            <person name="Otani S."/>
            <person name="Piulachs M.-D."/>
            <person name="Poelchau M."/>
            <person name="Qu J."/>
            <person name="Schaub F."/>
            <person name="Wada-Katsumata A."/>
            <person name="Worley K.C."/>
            <person name="Xie Q."/>
            <person name="Ylla G."/>
            <person name="Poulsen M."/>
            <person name="Gibbs R.A."/>
            <person name="Schal C."/>
            <person name="Richards S."/>
            <person name="Belles X."/>
            <person name="Korb J."/>
            <person name="Bornberg-Bauer E."/>
        </authorList>
    </citation>
    <scope>NUCLEOTIDE SEQUENCE [LARGE SCALE GENOMIC DNA]</scope>
    <source>
        <tissue evidence="9">Whole body</tissue>
    </source>
</reference>
<evidence type="ECO:0000256" key="6">
    <source>
        <dbReference type="PROSITE-ProRule" id="PRU00146"/>
    </source>
</evidence>
<dbReference type="Pfam" id="PF00628">
    <property type="entry name" value="PHD"/>
    <property type="match status" value="2"/>
</dbReference>
<evidence type="ECO:0000256" key="2">
    <source>
        <dbReference type="ARBA" id="ARBA00022723"/>
    </source>
</evidence>
<keyword evidence="3 6" id="KW-0863">Zinc-finger</keyword>
<evidence type="ECO:0000256" key="1">
    <source>
        <dbReference type="ARBA" id="ARBA00004123"/>
    </source>
</evidence>
<organism evidence="9 10">
    <name type="scientific">Cryptotermes secundus</name>
    <dbReference type="NCBI Taxonomy" id="105785"/>
    <lineage>
        <taxon>Eukaryota</taxon>
        <taxon>Metazoa</taxon>
        <taxon>Ecdysozoa</taxon>
        <taxon>Arthropoda</taxon>
        <taxon>Hexapoda</taxon>
        <taxon>Insecta</taxon>
        <taxon>Pterygota</taxon>
        <taxon>Neoptera</taxon>
        <taxon>Polyneoptera</taxon>
        <taxon>Dictyoptera</taxon>
        <taxon>Blattodea</taxon>
        <taxon>Blattoidea</taxon>
        <taxon>Termitoidae</taxon>
        <taxon>Kalotermitidae</taxon>
        <taxon>Cryptotermitinae</taxon>
        <taxon>Cryptotermes</taxon>
    </lineage>
</organism>
<keyword evidence="4" id="KW-0862">Zinc</keyword>
<dbReference type="OrthoDB" id="1678912at2759"/>
<comment type="subcellular location">
    <subcellularLocation>
        <location evidence="1">Nucleus</location>
    </subcellularLocation>
</comment>
<dbReference type="Pfam" id="PF08429">
    <property type="entry name" value="PLU-1"/>
    <property type="match status" value="1"/>
</dbReference>
<evidence type="ECO:0000256" key="7">
    <source>
        <dbReference type="SAM" id="MobiDB-lite"/>
    </source>
</evidence>
<evidence type="ECO:0000313" key="10">
    <source>
        <dbReference type="Proteomes" id="UP000235965"/>
    </source>
</evidence>
<dbReference type="PANTHER" id="PTHR46174:SF1">
    <property type="entry name" value="CXXC-TYPE ZINC FINGER PROTEIN 1"/>
    <property type="match status" value="1"/>
</dbReference>
<feature type="domain" description="PHD-type" evidence="8">
    <location>
        <begin position="193"/>
        <end position="258"/>
    </location>
</feature>
<feature type="compositionally biased region" description="Acidic residues" evidence="7">
    <location>
        <begin position="409"/>
        <end position="422"/>
    </location>
</feature>
<gene>
    <name evidence="9" type="ORF">B7P43_G13962</name>
</gene>
<sequence length="811" mass="91437">MFYMLFRSRQTICTIETLLKEAEAIPAFLPNIGTLKDALKKGKEWSTKVETIQRAENFPYMDALELLVNKGRSIPVRLELLPQLESQLNGAKTWKERTARTFLRKNSHYTLMEALSPRVEVGVSALKQKKRRFREDNSPVLIAPVVCEVKLDGDVDPAAVVAAFKGAEEQEMVAMRDLRLENLKKRVSDTGEAKYCICRRGVSGVMLQCELCKDWFHATCVPLPKSSSNKNKQQTPAQQLVAAASRELKFLCPCCLRSRRPRLETILSLLVSLQKLPVRVPEGEALQCLTERAMNWQDRARQALATEELASALAKLSVLSQKLVEAVAREKTEKIISSELKKAASNPELHRRVQAISSLRGVQSEDSLGSQPSPPQLGESSGMEAEAAGNCLHDSLDQANDQSRTSFPQDDDEDDDDDDDNDSVLTSANLRTDEDEDSHYEECCNSYSNSEHAYSSASKLGLGGCKKHVRKTPLVPRQLEQPVLALSEMARAQLEELMMEGDLLEVSLDETQHIWRILQATKPRQEEKFPDFEELEHELLQNKLEKQKLKDKRKAKKRTPEELEFVGGSKKLKVKMGKEFEERNKKLKEKKKFKEQKESIKKVRKIKRRVETLDRKKSCPRVKKTKQECSDDDEDCAAPTCLRPTGHEVDWVQCDGGCDKWFHLHCVGLDKDDINEDEDYICKNCMPLQEHEPEHEREHDQDDSCRVVEEEVDISRVKMEMNNVDETMGLDALLSLANGLPSHDSSLEDPLAMSAGDWVTSGCHGNEYGEGEKDLEDSSTGPSLSTFTSVSEEIQPAKGGASDDSSFSRQD</sequence>
<dbReference type="FunFam" id="3.30.40.10:FF:000023">
    <property type="entry name" value="Lysine (K)-specific demethylase 5A"/>
    <property type="match status" value="1"/>
</dbReference>
<name>A0A2J7QD47_9NEOP</name>
<dbReference type="InterPro" id="IPR019787">
    <property type="entry name" value="Znf_PHD-finger"/>
</dbReference>
<dbReference type="SUPFAM" id="SSF57903">
    <property type="entry name" value="FYVE/PHD zinc finger"/>
    <property type="match status" value="2"/>
</dbReference>
<dbReference type="GO" id="GO:0045893">
    <property type="term" value="P:positive regulation of DNA-templated transcription"/>
    <property type="evidence" value="ECO:0007669"/>
    <property type="project" value="TreeGrafter"/>
</dbReference>
<dbReference type="InterPro" id="IPR001965">
    <property type="entry name" value="Znf_PHD"/>
</dbReference>
<dbReference type="InterPro" id="IPR013083">
    <property type="entry name" value="Znf_RING/FYVE/PHD"/>
</dbReference>
<dbReference type="GO" id="GO:0048188">
    <property type="term" value="C:Set1C/COMPASS complex"/>
    <property type="evidence" value="ECO:0007669"/>
    <property type="project" value="InterPro"/>
</dbReference>
<dbReference type="SMART" id="SM00249">
    <property type="entry name" value="PHD"/>
    <property type="match status" value="2"/>
</dbReference>
<protein>
    <recommendedName>
        <fullName evidence="8">PHD-type domain-containing protein</fullName>
    </recommendedName>
</protein>
<dbReference type="InterPro" id="IPR037869">
    <property type="entry name" value="Spp1/CFP1"/>
</dbReference>
<dbReference type="InterPro" id="IPR011011">
    <property type="entry name" value="Znf_FYVE_PHD"/>
</dbReference>
<evidence type="ECO:0000259" key="8">
    <source>
        <dbReference type="PROSITE" id="PS50016"/>
    </source>
</evidence>
<feature type="region of interest" description="Disordered" evidence="7">
    <location>
        <begin position="360"/>
        <end position="439"/>
    </location>
</feature>
<feature type="compositionally biased region" description="Polar residues" evidence="7">
    <location>
        <begin position="778"/>
        <end position="792"/>
    </location>
</feature>
<dbReference type="Proteomes" id="UP000235965">
    <property type="component" value="Unassembled WGS sequence"/>
</dbReference>
<dbReference type="CDD" id="cd15610">
    <property type="entry name" value="PHD3_KDM5A_like"/>
    <property type="match status" value="1"/>
</dbReference>
<feature type="region of interest" description="Disordered" evidence="7">
    <location>
        <begin position="762"/>
        <end position="811"/>
    </location>
</feature>
<keyword evidence="5" id="KW-0539">Nucleus</keyword>
<feature type="domain" description="PHD-type" evidence="8">
    <location>
        <begin position="616"/>
        <end position="688"/>
    </location>
</feature>
<dbReference type="GO" id="GO:0032453">
    <property type="term" value="F:histone H3K4 demethylase activity"/>
    <property type="evidence" value="ECO:0007669"/>
    <property type="project" value="UniProtKB-ARBA"/>
</dbReference>
<evidence type="ECO:0000256" key="4">
    <source>
        <dbReference type="ARBA" id="ARBA00022833"/>
    </source>
</evidence>
<evidence type="ECO:0000313" key="9">
    <source>
        <dbReference type="EMBL" id="PNF26511.1"/>
    </source>
</evidence>
<accession>A0A2J7QD47</accession>
<dbReference type="InterPro" id="IPR013637">
    <property type="entry name" value="Lys_sp_deMease-like_dom"/>
</dbReference>
<feature type="compositionally biased region" description="Polar residues" evidence="7">
    <location>
        <begin position="360"/>
        <end position="371"/>
    </location>
</feature>